<gene>
    <name evidence="1" type="ORF">METZ01_LOCUS333878</name>
</gene>
<feature type="non-terminal residue" evidence="1">
    <location>
        <position position="26"/>
    </location>
</feature>
<evidence type="ECO:0000313" key="1">
    <source>
        <dbReference type="EMBL" id="SVC81024.1"/>
    </source>
</evidence>
<accession>A0A382Q5Z6</accession>
<sequence length="26" mass="3018">MQGQEVTTKVIFRDYKKVDGVQIPHT</sequence>
<protein>
    <submittedName>
        <fullName evidence="1">Uncharacterized protein</fullName>
    </submittedName>
</protein>
<name>A0A382Q5Z6_9ZZZZ</name>
<organism evidence="1">
    <name type="scientific">marine metagenome</name>
    <dbReference type="NCBI Taxonomy" id="408172"/>
    <lineage>
        <taxon>unclassified sequences</taxon>
        <taxon>metagenomes</taxon>
        <taxon>ecological metagenomes</taxon>
    </lineage>
</organism>
<dbReference type="AlphaFoldDB" id="A0A382Q5Z6"/>
<dbReference type="EMBL" id="UINC01112235">
    <property type="protein sequence ID" value="SVC81024.1"/>
    <property type="molecule type" value="Genomic_DNA"/>
</dbReference>
<reference evidence="1" key="1">
    <citation type="submission" date="2018-05" db="EMBL/GenBank/DDBJ databases">
        <authorList>
            <person name="Lanie J.A."/>
            <person name="Ng W.-L."/>
            <person name="Kazmierczak K.M."/>
            <person name="Andrzejewski T.M."/>
            <person name="Davidsen T.M."/>
            <person name="Wayne K.J."/>
            <person name="Tettelin H."/>
            <person name="Glass J.I."/>
            <person name="Rusch D."/>
            <person name="Podicherti R."/>
            <person name="Tsui H.-C.T."/>
            <person name="Winkler M.E."/>
        </authorList>
    </citation>
    <scope>NUCLEOTIDE SEQUENCE</scope>
</reference>
<proteinExistence type="predicted"/>